<organism evidence="2">
    <name type="scientific">Mariniphaga anaerophila</name>
    <dbReference type="NCBI Taxonomy" id="1484053"/>
    <lineage>
        <taxon>Bacteria</taxon>
        <taxon>Pseudomonadati</taxon>
        <taxon>Bacteroidota</taxon>
        <taxon>Bacteroidia</taxon>
        <taxon>Marinilabiliales</taxon>
        <taxon>Prolixibacteraceae</taxon>
        <taxon>Mariniphaga</taxon>
    </lineage>
</organism>
<evidence type="ECO:0000313" key="2">
    <source>
        <dbReference type="EMBL" id="HDR52101.1"/>
    </source>
</evidence>
<gene>
    <name evidence="2" type="ORF">ENN90_10875</name>
</gene>
<comment type="caution">
    <text evidence="2">The sequence shown here is derived from an EMBL/GenBank/DDBJ whole genome shotgun (WGS) entry which is preliminary data.</text>
</comment>
<dbReference type="EMBL" id="DSDK01000597">
    <property type="protein sequence ID" value="HDR52101.1"/>
    <property type="molecule type" value="Genomic_DNA"/>
</dbReference>
<evidence type="ECO:0008006" key="3">
    <source>
        <dbReference type="Google" id="ProtNLM"/>
    </source>
</evidence>
<feature type="region of interest" description="Disordered" evidence="1">
    <location>
        <begin position="1"/>
        <end position="27"/>
    </location>
</feature>
<proteinExistence type="predicted"/>
<dbReference type="AlphaFoldDB" id="A0A831PRL1"/>
<evidence type="ECO:0000256" key="1">
    <source>
        <dbReference type="SAM" id="MobiDB-lite"/>
    </source>
</evidence>
<name>A0A831PRL1_9BACT</name>
<dbReference type="Proteomes" id="UP000886047">
    <property type="component" value="Unassembled WGS sequence"/>
</dbReference>
<protein>
    <recommendedName>
        <fullName evidence="3">Outer membrane protein beta-barrel domain-containing protein</fullName>
    </recommendedName>
</protein>
<accession>A0A831PRL1</accession>
<reference evidence="2" key="1">
    <citation type="journal article" date="2020" name="mSystems">
        <title>Genome- and Community-Level Interaction Insights into Carbon Utilization and Element Cycling Functions of Hydrothermarchaeota in Hydrothermal Sediment.</title>
        <authorList>
            <person name="Zhou Z."/>
            <person name="Liu Y."/>
            <person name="Xu W."/>
            <person name="Pan J."/>
            <person name="Luo Z.H."/>
            <person name="Li M."/>
        </authorList>
    </citation>
    <scope>NUCLEOTIDE SEQUENCE [LARGE SCALE GENOMIC DNA]</scope>
    <source>
        <strain evidence="2">SpSt-1217</strain>
    </source>
</reference>
<sequence length="103" mass="11371">MPFVELSGGLGRANEKTNETAPSGGKYTSTKISDLHYFSGATGISTFIKENFKVSISAKFQNTVEKDSKKPDSTANDYKFSNFELGPMLSVAYIFKRNKSNKK</sequence>